<sequence>MRVMLRARMDTQIANEAIRNGSLPKLMQSMTEQLKPEAAYFGPTRGGRSCTFVFDMQDSSQMPSIAEPLFQELGAEIEIHPVMNGEDMRKGLASLKQD</sequence>
<keyword evidence="2" id="KW-1185">Reference proteome</keyword>
<accession>A0ABT2JNE5</accession>
<dbReference type="InterPro" id="IPR021734">
    <property type="entry name" value="DUF3303"/>
</dbReference>
<comment type="caution">
    <text evidence="1">The sequence shown here is derived from an EMBL/GenBank/DDBJ whole genome shotgun (WGS) entry which is preliminary data.</text>
</comment>
<dbReference type="Pfam" id="PF11746">
    <property type="entry name" value="DUF3303"/>
    <property type="match status" value="1"/>
</dbReference>
<gene>
    <name evidence="1" type="ORF">LHJ74_05555</name>
</gene>
<dbReference type="Proteomes" id="UP001156389">
    <property type="component" value="Unassembled WGS sequence"/>
</dbReference>
<dbReference type="RefSeq" id="WP_260216373.1">
    <property type="nucleotide sequence ID" value="NZ_JAJAGO010000002.1"/>
</dbReference>
<reference evidence="1 2" key="1">
    <citation type="submission" date="2021-10" db="EMBL/GenBank/DDBJ databases">
        <title>Streptomyces gossypii sp. nov., isolated from soil collected from cotton field.</title>
        <authorList>
            <person name="Ge X."/>
            <person name="Chen X."/>
            <person name="Liu W."/>
        </authorList>
    </citation>
    <scope>NUCLEOTIDE SEQUENCE [LARGE SCALE GENOMIC DNA]</scope>
    <source>
        <strain evidence="1 2">N2-109</strain>
    </source>
</reference>
<name>A0ABT2JNE5_9ACTN</name>
<dbReference type="EMBL" id="JAJAGO010000002">
    <property type="protein sequence ID" value="MCT2589400.1"/>
    <property type="molecule type" value="Genomic_DNA"/>
</dbReference>
<evidence type="ECO:0000313" key="1">
    <source>
        <dbReference type="EMBL" id="MCT2589400.1"/>
    </source>
</evidence>
<organism evidence="1 2">
    <name type="scientific">Streptomyces gossypii</name>
    <dbReference type="NCBI Taxonomy" id="2883101"/>
    <lineage>
        <taxon>Bacteria</taxon>
        <taxon>Bacillati</taxon>
        <taxon>Actinomycetota</taxon>
        <taxon>Actinomycetes</taxon>
        <taxon>Kitasatosporales</taxon>
        <taxon>Streptomycetaceae</taxon>
        <taxon>Streptomyces</taxon>
    </lineage>
</organism>
<evidence type="ECO:0000313" key="2">
    <source>
        <dbReference type="Proteomes" id="UP001156389"/>
    </source>
</evidence>
<proteinExistence type="predicted"/>
<protein>
    <submittedName>
        <fullName evidence="1">Uncharacterized protein</fullName>
    </submittedName>
</protein>